<evidence type="ECO:0000313" key="3">
    <source>
        <dbReference type="Proteomes" id="UP001595925"/>
    </source>
</evidence>
<comment type="caution">
    <text evidence="2">The sequence shown here is derived from an EMBL/GenBank/DDBJ whole genome shotgun (WGS) entry which is preliminary data.</text>
</comment>
<keyword evidence="3" id="KW-1185">Reference proteome</keyword>
<feature type="transmembrane region" description="Helical" evidence="1">
    <location>
        <begin position="6"/>
        <end position="24"/>
    </location>
</feature>
<keyword evidence="2" id="KW-0378">Hydrolase</keyword>
<sequence>MADVLTHVLVGYVLGTVLSVRYAWLRPAHVTLVMIGALSPDFVKIYLLFPDGLVAALVGAPFSWDPVHTLGGNLLVLLLGTLCVSPGERRRAFSLLAAGALTHHVLDVSLLTVTGHAYAVFWPLTAVQPPSGGLYLSSDAWPALVAGALAAATWVLRYRWLEGRDSRGQ</sequence>
<organism evidence="2 3">
    <name type="scientific">Saliphagus infecundisoli</name>
    <dbReference type="NCBI Taxonomy" id="1849069"/>
    <lineage>
        <taxon>Archaea</taxon>
        <taxon>Methanobacteriati</taxon>
        <taxon>Methanobacteriota</taxon>
        <taxon>Stenosarchaea group</taxon>
        <taxon>Halobacteria</taxon>
        <taxon>Halobacteriales</taxon>
        <taxon>Natrialbaceae</taxon>
        <taxon>Saliphagus</taxon>
    </lineage>
</organism>
<feature type="transmembrane region" description="Helical" evidence="1">
    <location>
        <begin position="141"/>
        <end position="160"/>
    </location>
</feature>
<accession>A0ABD5QJC9</accession>
<evidence type="ECO:0000313" key="2">
    <source>
        <dbReference type="EMBL" id="MFC4989916.1"/>
    </source>
</evidence>
<evidence type="ECO:0000256" key="1">
    <source>
        <dbReference type="SAM" id="Phobius"/>
    </source>
</evidence>
<dbReference type="GO" id="GO:0016787">
    <property type="term" value="F:hydrolase activity"/>
    <property type="evidence" value="ECO:0007669"/>
    <property type="project" value="UniProtKB-KW"/>
</dbReference>
<keyword evidence="1" id="KW-0812">Transmembrane</keyword>
<dbReference type="AlphaFoldDB" id="A0ABD5QJC9"/>
<gene>
    <name evidence="2" type="ORF">ACFPFO_19545</name>
</gene>
<protein>
    <submittedName>
        <fullName evidence="2">Metal-dependent hydrolase</fullName>
    </submittedName>
</protein>
<feature type="transmembrane region" description="Helical" evidence="1">
    <location>
        <begin position="70"/>
        <end position="87"/>
    </location>
</feature>
<keyword evidence="1" id="KW-0472">Membrane</keyword>
<reference evidence="2 3" key="1">
    <citation type="journal article" date="2019" name="Int. J. Syst. Evol. Microbiol.">
        <title>The Global Catalogue of Microorganisms (GCM) 10K type strain sequencing project: providing services to taxonomists for standard genome sequencing and annotation.</title>
        <authorList>
            <consortium name="The Broad Institute Genomics Platform"/>
            <consortium name="The Broad Institute Genome Sequencing Center for Infectious Disease"/>
            <person name="Wu L."/>
            <person name="Ma J."/>
        </authorList>
    </citation>
    <scope>NUCLEOTIDE SEQUENCE [LARGE SCALE GENOMIC DNA]</scope>
    <source>
        <strain evidence="2 3">CGMCC 1.15824</strain>
    </source>
</reference>
<proteinExistence type="predicted"/>
<keyword evidence="1" id="KW-1133">Transmembrane helix</keyword>
<dbReference type="EMBL" id="JBHSJG010000056">
    <property type="protein sequence ID" value="MFC4989916.1"/>
    <property type="molecule type" value="Genomic_DNA"/>
</dbReference>
<dbReference type="Proteomes" id="UP001595925">
    <property type="component" value="Unassembled WGS sequence"/>
</dbReference>
<feature type="transmembrane region" description="Helical" evidence="1">
    <location>
        <begin position="45"/>
        <end position="64"/>
    </location>
</feature>
<dbReference type="RefSeq" id="WP_224827627.1">
    <property type="nucleotide sequence ID" value="NZ_JAIVEF010000002.1"/>
</dbReference>
<name>A0ABD5QJC9_9EURY</name>
<feature type="transmembrane region" description="Helical" evidence="1">
    <location>
        <begin position="94"/>
        <end position="121"/>
    </location>
</feature>